<proteinExistence type="predicted"/>
<dbReference type="OrthoDB" id="118834at2"/>
<evidence type="ECO:0000313" key="3">
    <source>
        <dbReference type="Proteomes" id="UP000192284"/>
    </source>
</evidence>
<evidence type="ECO:0000259" key="1">
    <source>
        <dbReference type="Pfam" id="PF13924"/>
    </source>
</evidence>
<dbReference type="InterPro" id="IPR024311">
    <property type="entry name" value="Lipocalin-like"/>
</dbReference>
<gene>
    <name evidence="2" type="ORF">BST12_12780</name>
</gene>
<sequence length="127" mass="13924">MSELHHAILGGWMLESFVSRSAGGSRHPLGQNPFGLILYTVDGYMSAQLTSDSGDEYIAYSGRFHVDEASSTVRHDVLVSNTPELLGQSLFRRAHLDGDRLTLSASVTSSKGRTINSTLVWRREQTG</sequence>
<dbReference type="EMBL" id="MVHE01000015">
    <property type="protein sequence ID" value="ORA21462.1"/>
    <property type="molecule type" value="Genomic_DNA"/>
</dbReference>
<dbReference type="Pfam" id="PF13924">
    <property type="entry name" value="Lipocalin_5"/>
    <property type="match status" value="2"/>
</dbReference>
<protein>
    <recommendedName>
        <fullName evidence="1">Lipocalin-like domain-containing protein</fullName>
    </recommendedName>
</protein>
<feature type="domain" description="Lipocalin-like" evidence="1">
    <location>
        <begin position="54"/>
        <end position="123"/>
    </location>
</feature>
<dbReference type="Proteomes" id="UP000192284">
    <property type="component" value="Unassembled WGS sequence"/>
</dbReference>
<dbReference type="AlphaFoldDB" id="A0A1W9ZUK2"/>
<organism evidence="2 3">
    <name type="scientific">Mycobacterium angelicum</name>
    <dbReference type="NCBI Taxonomy" id="470074"/>
    <lineage>
        <taxon>Bacteria</taxon>
        <taxon>Bacillati</taxon>
        <taxon>Actinomycetota</taxon>
        <taxon>Actinomycetes</taxon>
        <taxon>Mycobacteriales</taxon>
        <taxon>Mycobacteriaceae</taxon>
        <taxon>Mycobacterium</taxon>
    </lineage>
</organism>
<evidence type="ECO:0000313" key="2">
    <source>
        <dbReference type="EMBL" id="ORA21462.1"/>
    </source>
</evidence>
<accession>A0A1W9ZUK2</accession>
<keyword evidence="3" id="KW-1185">Reference proteome</keyword>
<dbReference type="RefSeq" id="WP_083113479.1">
    <property type="nucleotide sequence ID" value="NZ_JACKTS010000058.1"/>
</dbReference>
<name>A0A1W9ZUK2_MYCAN</name>
<feature type="domain" description="Lipocalin-like" evidence="1">
    <location>
        <begin position="10"/>
        <end position="52"/>
    </location>
</feature>
<reference evidence="2 3" key="1">
    <citation type="submission" date="2017-02" db="EMBL/GenBank/DDBJ databases">
        <title>The new phylogeny of genus Mycobacterium.</title>
        <authorList>
            <person name="Tortoli E."/>
            <person name="Trovato A."/>
            <person name="Cirillo D.M."/>
        </authorList>
    </citation>
    <scope>NUCLEOTIDE SEQUENCE [LARGE SCALE GENOMIC DNA]</scope>
    <source>
        <strain evidence="2 3">DSM 45057</strain>
    </source>
</reference>
<comment type="caution">
    <text evidence="2">The sequence shown here is derived from an EMBL/GenBank/DDBJ whole genome shotgun (WGS) entry which is preliminary data.</text>
</comment>